<keyword evidence="2 3" id="KW-0040">ANK repeat</keyword>
<evidence type="ECO:0000313" key="4">
    <source>
        <dbReference type="EMBL" id="RWR02435.1"/>
    </source>
</evidence>
<evidence type="ECO:0000256" key="1">
    <source>
        <dbReference type="ARBA" id="ARBA00022737"/>
    </source>
</evidence>
<dbReference type="EMBL" id="JMEE01000023">
    <property type="protein sequence ID" value="RWR02435.1"/>
    <property type="molecule type" value="Genomic_DNA"/>
</dbReference>
<dbReference type="RefSeq" id="WP_154324416.1">
    <property type="nucleotide sequence ID" value="NZ_CP071409.1"/>
</dbReference>
<name>A0A443IEE8_9GAMM</name>
<gene>
    <name evidence="4" type="ORF">ED28_08620</name>
</gene>
<evidence type="ECO:0000313" key="5">
    <source>
        <dbReference type="Proteomes" id="UP000288794"/>
    </source>
</evidence>
<dbReference type="InterPro" id="IPR002110">
    <property type="entry name" value="Ankyrin_rpt"/>
</dbReference>
<protein>
    <submittedName>
        <fullName evidence="4">Uncharacterized protein</fullName>
    </submittedName>
</protein>
<dbReference type="InterPro" id="IPR036770">
    <property type="entry name" value="Ankyrin_rpt-contain_sf"/>
</dbReference>
<sequence length="383" mass="43220">MQVQKYSQLPNELMHGVLSNLKDDAKSLAAMSATGKHHRTHALYTFSSFPDAHKQQQLLKAVYERDETTIRFILSSRIHPNLINQPTSFQHRMHNAWACAISSSRENIVNMLASYPGAVPTLENLTQGLLHHQSSLFPIMLNKALSADPNLLHSEGTSMLNSAIESRKYEIVPILIQHTGVDINNTQINGHQLQLPPLGRAIQYDDEKMVNILLTSPNIDVNKTDQAGNAPLHLLLRDQPPRRHLAQSLLSDTRLNPNLKNAEGLSPLHMTSRYRPMPFVHNQHQVTVYQPDMKAMEMLLKYPNIDVNLQDNHKGNTALHICAKSGNSKGIELLLRHPDINLNIKNRQGETARDVAKHYKNPAISQMLKQDSSLLAKIKKWKI</sequence>
<dbReference type="Pfam" id="PF12796">
    <property type="entry name" value="Ank_2"/>
    <property type="match status" value="2"/>
</dbReference>
<proteinExistence type="predicted"/>
<keyword evidence="1" id="KW-0677">Repeat</keyword>
<dbReference type="AlphaFoldDB" id="A0A443IEE8"/>
<dbReference type="PROSITE" id="PS50088">
    <property type="entry name" value="ANK_REPEAT"/>
    <property type="match status" value="1"/>
</dbReference>
<dbReference type="SMART" id="SM00248">
    <property type="entry name" value="ANK"/>
    <property type="match status" value="6"/>
</dbReference>
<dbReference type="PANTHER" id="PTHR24198:SF165">
    <property type="entry name" value="ANKYRIN REPEAT-CONTAINING PROTEIN-RELATED"/>
    <property type="match status" value="1"/>
</dbReference>
<organism evidence="4 5">
    <name type="scientific">[Pantoea] beijingensis</name>
    <dbReference type="NCBI Taxonomy" id="1324864"/>
    <lineage>
        <taxon>Bacteria</taxon>
        <taxon>Pseudomonadati</taxon>
        <taxon>Pseudomonadota</taxon>
        <taxon>Gammaproteobacteria</taxon>
        <taxon>Enterobacterales</taxon>
        <taxon>Erwiniaceae</taxon>
        <taxon>Erwinia</taxon>
    </lineage>
</organism>
<evidence type="ECO:0000256" key="3">
    <source>
        <dbReference type="PROSITE-ProRule" id="PRU00023"/>
    </source>
</evidence>
<reference evidence="4 5" key="1">
    <citation type="submission" date="2014-04" db="EMBL/GenBank/DDBJ databases">
        <title>Draft genome sequence of Pantoea beijingensis strain LMG 27579, an emerging pathogen to Pleurotus eryngii with potential industrial application.</title>
        <authorList>
            <person name="Xu F."/>
            <person name="Liu Y."/>
            <person name="Wang S."/>
            <person name="Yin Y."/>
            <person name="Ma Y."/>
            <person name="Zhao S."/>
            <person name="Rong C."/>
        </authorList>
    </citation>
    <scope>NUCLEOTIDE SEQUENCE [LARGE SCALE GENOMIC DNA]</scope>
    <source>
        <strain evidence="4 5">LMG 27579</strain>
    </source>
</reference>
<dbReference type="Gene3D" id="1.25.40.20">
    <property type="entry name" value="Ankyrin repeat-containing domain"/>
    <property type="match status" value="2"/>
</dbReference>
<accession>A0A443IEE8</accession>
<keyword evidence="5" id="KW-1185">Reference proteome</keyword>
<dbReference type="Proteomes" id="UP000288794">
    <property type="component" value="Unassembled WGS sequence"/>
</dbReference>
<evidence type="ECO:0000256" key="2">
    <source>
        <dbReference type="ARBA" id="ARBA00023043"/>
    </source>
</evidence>
<dbReference type="SUPFAM" id="SSF48403">
    <property type="entry name" value="Ankyrin repeat"/>
    <property type="match status" value="1"/>
</dbReference>
<comment type="caution">
    <text evidence="4">The sequence shown here is derived from an EMBL/GenBank/DDBJ whole genome shotgun (WGS) entry which is preliminary data.</text>
</comment>
<dbReference type="PANTHER" id="PTHR24198">
    <property type="entry name" value="ANKYRIN REPEAT AND PROTEIN KINASE DOMAIN-CONTAINING PROTEIN"/>
    <property type="match status" value="1"/>
</dbReference>
<feature type="repeat" description="ANK" evidence="3">
    <location>
        <begin position="314"/>
        <end position="347"/>
    </location>
</feature>